<dbReference type="Gene3D" id="3.10.450.620">
    <property type="entry name" value="JHP933, nucleotidyltransferase-like core domain"/>
    <property type="match status" value="1"/>
</dbReference>
<dbReference type="AlphaFoldDB" id="A0A368UMP5"/>
<keyword evidence="2" id="KW-1185">Reference proteome</keyword>
<dbReference type="Pfam" id="PF08843">
    <property type="entry name" value="AbiEii"/>
    <property type="match status" value="1"/>
</dbReference>
<reference evidence="1 2" key="1">
    <citation type="submission" date="2018-07" db="EMBL/GenBank/DDBJ databases">
        <title>Freshwater and sediment microbial communities from various areas in North America, analyzing microbe dynamics in response to fracking.</title>
        <authorList>
            <person name="Lamendella R."/>
        </authorList>
    </citation>
    <scope>NUCLEOTIDE SEQUENCE [LARGE SCALE GENOMIC DNA]</scope>
    <source>
        <strain evidence="1 2">160A</strain>
    </source>
</reference>
<accession>A0A368UMP5</accession>
<proteinExistence type="predicted"/>
<dbReference type="RefSeq" id="WP_220270844.1">
    <property type="nucleotide sequence ID" value="NZ_QPIZ01000040.1"/>
</dbReference>
<comment type="caution">
    <text evidence="1">The sequence shown here is derived from an EMBL/GenBank/DDBJ whole genome shotgun (WGS) entry which is preliminary data.</text>
</comment>
<evidence type="ECO:0000313" key="1">
    <source>
        <dbReference type="EMBL" id="RCW26120.1"/>
    </source>
</evidence>
<dbReference type="Proteomes" id="UP000252733">
    <property type="component" value="Unassembled WGS sequence"/>
</dbReference>
<sequence>MSSINFYKLKREEKKSIFEAIGDTTGIPGSAVEKDWWVVLTLGLIQELEVAEHIVFKGGTSLSKAWNVIERFSEDIDLALDKQFLGIDECTTVKQVKKLRSATRKYIYNTFIPELQDMFASKGYSGAEVELYEEDGENLEPVQILVKYDTCTPLSSYTNPEVKIEIGSRSLREPFTNRAFSSLVGEHYPDKPFADVPISVPTVNPERTLLEKLFLLHEEFQKPAEEIRINRLSRHLYDVEKLMSTEFIDLALDNQSLYNEIINHRSIYTKIAAVDYTQHQPKALNPIPPDEILGEWEKDYKAMQEAMIYGESLPFEQLIERMKELKKRINGICWSQ</sequence>
<dbReference type="InterPro" id="IPR014942">
    <property type="entry name" value="AbiEii"/>
</dbReference>
<organism evidence="1 2">
    <name type="scientific">Marinilabilia salmonicolor</name>
    <dbReference type="NCBI Taxonomy" id="989"/>
    <lineage>
        <taxon>Bacteria</taxon>
        <taxon>Pseudomonadati</taxon>
        <taxon>Bacteroidota</taxon>
        <taxon>Bacteroidia</taxon>
        <taxon>Marinilabiliales</taxon>
        <taxon>Marinilabiliaceae</taxon>
        <taxon>Marinilabilia</taxon>
    </lineage>
</organism>
<dbReference type="GO" id="GO:0016740">
    <property type="term" value="F:transferase activity"/>
    <property type="evidence" value="ECO:0007669"/>
    <property type="project" value="UniProtKB-KW"/>
</dbReference>
<protein>
    <submittedName>
        <fullName evidence="1">Nucleotidyltransferase AbiEii toxin of type IV toxin-antitoxin system</fullName>
    </submittedName>
</protein>
<name>A0A368UMP5_9BACT</name>
<dbReference type="EMBL" id="QPIZ01000040">
    <property type="protein sequence ID" value="RCW26120.1"/>
    <property type="molecule type" value="Genomic_DNA"/>
</dbReference>
<keyword evidence="1" id="KW-0808">Transferase</keyword>
<gene>
    <name evidence="1" type="ORF">DFO77_14017</name>
</gene>
<evidence type="ECO:0000313" key="2">
    <source>
        <dbReference type="Proteomes" id="UP000252733"/>
    </source>
</evidence>